<feature type="domain" description="Ubiquitin-like" evidence="4">
    <location>
        <begin position="1"/>
        <end position="76"/>
    </location>
</feature>
<dbReference type="VEuPathDB" id="FungiDB:MGL_1698"/>
<dbReference type="EMBL" id="AAYY01000004">
    <property type="protein sequence ID" value="EDP44301.1"/>
    <property type="molecule type" value="Genomic_DNA"/>
</dbReference>
<dbReference type="KEGG" id="mgl:MGL_1698"/>
<dbReference type="SUPFAM" id="SSF101238">
    <property type="entry name" value="XPC-binding domain"/>
    <property type="match status" value="1"/>
</dbReference>
<dbReference type="Pfam" id="PF00627">
    <property type="entry name" value="UBA"/>
    <property type="match status" value="2"/>
</dbReference>
<evidence type="ECO:0008006" key="7">
    <source>
        <dbReference type="Google" id="ProtNLM"/>
    </source>
</evidence>
<dbReference type="Pfam" id="PF00240">
    <property type="entry name" value="ubiquitin"/>
    <property type="match status" value="1"/>
</dbReference>
<dbReference type="STRING" id="425265.A8PYP1"/>
<dbReference type="InterPro" id="IPR009060">
    <property type="entry name" value="UBA-like_sf"/>
</dbReference>
<dbReference type="InParanoid" id="A8PYP1"/>
<dbReference type="GO" id="GO:0043130">
    <property type="term" value="F:ubiquitin binding"/>
    <property type="evidence" value="ECO:0007669"/>
    <property type="project" value="TreeGrafter"/>
</dbReference>
<dbReference type="SUPFAM" id="SSF54236">
    <property type="entry name" value="Ubiquitin-like"/>
    <property type="match status" value="1"/>
</dbReference>
<gene>
    <name evidence="5" type="ORF">MGL_1698</name>
</gene>
<sequence length="406" mass="42261">MKLLVKSLAGGNFHIDVEPSDSVGSVKQKIQASQGHPAENQKLIYSGKILADEKNMGEYEIKEKDFLVVMVSKPKAKKVESDKPVSADSSAQAAPAPASAAATGESALSATPAKPKAESPATPAASTPAEAAGASSSNLPSTPAPSNGPTNASGSTGSLQTGSFLSGAELETAVSSIIEMGFSKEDVQRAMRMSFNNPDRAVEYLMNGLPDETAAAPSRTTGVPATPATPSPAPVTSMQETPTGAGAGRAPNAGQSGNLFEQAAAMQSGTNRASEGLLGEEDAQGRQILDLGNPQVLSQLRTLLEQNPAALQPLVQALVQSNPQLAEAMSADPEGVLRMLAGEGLEGEDSFEVPSLQQLADEDRTQVEQIVAMGIPERKAIESYFMCGRNLEMAVQYYFEVRLTMS</sequence>
<dbReference type="RefSeq" id="XP_001731515.1">
    <property type="nucleotide sequence ID" value="XM_001731463.1"/>
</dbReference>
<comment type="similarity">
    <text evidence="1">Belongs to the RAD23 family.</text>
</comment>
<evidence type="ECO:0000313" key="6">
    <source>
        <dbReference type="Proteomes" id="UP000008837"/>
    </source>
</evidence>
<dbReference type="InterPro" id="IPR015940">
    <property type="entry name" value="UBA"/>
</dbReference>
<protein>
    <recommendedName>
        <fullName evidence="7">UV excision repair protein RAD23</fullName>
    </recommendedName>
</protein>
<dbReference type="Pfam" id="PF09280">
    <property type="entry name" value="XPC-binding"/>
    <property type="match status" value="1"/>
</dbReference>
<evidence type="ECO:0000256" key="1">
    <source>
        <dbReference type="ARBA" id="ARBA00009878"/>
    </source>
</evidence>
<dbReference type="GO" id="GO:0005829">
    <property type="term" value="C:cytosol"/>
    <property type="evidence" value="ECO:0007669"/>
    <property type="project" value="TreeGrafter"/>
</dbReference>
<dbReference type="Proteomes" id="UP000008837">
    <property type="component" value="Unassembled WGS sequence"/>
</dbReference>
<feature type="compositionally biased region" description="Low complexity" evidence="2">
    <location>
        <begin position="86"/>
        <end position="137"/>
    </location>
</feature>
<evidence type="ECO:0000313" key="5">
    <source>
        <dbReference type="EMBL" id="EDP44301.1"/>
    </source>
</evidence>
<accession>A8PYP1</accession>
<dbReference type="FunFam" id="3.10.20.90:FF:000069">
    <property type="entry name" value="UV excision repair protein RAD23"/>
    <property type="match status" value="1"/>
</dbReference>
<dbReference type="AlphaFoldDB" id="A8PYP1"/>
<dbReference type="SMART" id="SM00165">
    <property type="entry name" value="UBA"/>
    <property type="match status" value="2"/>
</dbReference>
<dbReference type="InterPro" id="IPR004806">
    <property type="entry name" value="Rad23"/>
</dbReference>
<dbReference type="InterPro" id="IPR029071">
    <property type="entry name" value="Ubiquitin-like_domsf"/>
</dbReference>
<dbReference type="InterPro" id="IPR015360">
    <property type="entry name" value="XPC-bd"/>
</dbReference>
<reference evidence="5 6" key="1">
    <citation type="journal article" date="2007" name="Proc. Natl. Acad. Sci. U.S.A.">
        <title>Dandruff-associated Malassezia genomes reveal convergent and divergent virulence traits shared with plant and human fungal pathogens.</title>
        <authorList>
            <person name="Xu J."/>
            <person name="Saunders C.W."/>
            <person name="Hu P."/>
            <person name="Grant R.A."/>
            <person name="Boekhout T."/>
            <person name="Kuramae E.E."/>
            <person name="Kronstad J.W."/>
            <person name="Deangelis Y.M."/>
            <person name="Reeder N.L."/>
            <person name="Johnstone K.R."/>
            <person name="Leland M."/>
            <person name="Fieno A.M."/>
            <person name="Begley W.M."/>
            <person name="Sun Y."/>
            <person name="Lacey M.P."/>
            <person name="Chaudhary T."/>
            <person name="Keough T."/>
            <person name="Chu L."/>
            <person name="Sears R."/>
            <person name="Yuan B."/>
            <person name="Dawson T.L.Jr."/>
        </authorList>
    </citation>
    <scope>NUCLEOTIDE SEQUENCE [LARGE SCALE GENOMIC DNA]</scope>
    <source>
        <strain evidence="6">ATCC MYA-4612 / CBS 7966</strain>
    </source>
</reference>
<dbReference type="Gene3D" id="1.10.8.10">
    <property type="entry name" value="DNA helicase RuvA subunit, C-terminal domain"/>
    <property type="match status" value="2"/>
</dbReference>
<dbReference type="PRINTS" id="PR00348">
    <property type="entry name" value="UBIQUITIN"/>
</dbReference>
<dbReference type="Gene3D" id="1.10.10.540">
    <property type="entry name" value="XPC-binding domain"/>
    <property type="match status" value="1"/>
</dbReference>
<evidence type="ECO:0000259" key="3">
    <source>
        <dbReference type="PROSITE" id="PS50030"/>
    </source>
</evidence>
<organism evidence="5 6">
    <name type="scientific">Malassezia globosa (strain ATCC MYA-4612 / CBS 7966)</name>
    <name type="common">Dandruff-associated fungus</name>
    <dbReference type="NCBI Taxonomy" id="425265"/>
    <lineage>
        <taxon>Eukaryota</taxon>
        <taxon>Fungi</taxon>
        <taxon>Dikarya</taxon>
        <taxon>Basidiomycota</taxon>
        <taxon>Ustilaginomycotina</taxon>
        <taxon>Malasseziomycetes</taxon>
        <taxon>Malasseziales</taxon>
        <taxon>Malasseziaceae</taxon>
        <taxon>Malassezia</taxon>
    </lineage>
</organism>
<dbReference type="OrthoDB" id="419317at2759"/>
<dbReference type="GeneID" id="5855822"/>
<dbReference type="PROSITE" id="PS50030">
    <property type="entry name" value="UBA"/>
    <property type="match status" value="2"/>
</dbReference>
<dbReference type="OMA" id="PHMLEPI"/>
<evidence type="ECO:0000259" key="4">
    <source>
        <dbReference type="PROSITE" id="PS50053"/>
    </source>
</evidence>
<dbReference type="GO" id="GO:0005654">
    <property type="term" value="C:nucleoplasm"/>
    <property type="evidence" value="ECO:0007669"/>
    <property type="project" value="TreeGrafter"/>
</dbReference>
<dbReference type="PROSITE" id="PS50053">
    <property type="entry name" value="UBIQUITIN_2"/>
    <property type="match status" value="1"/>
</dbReference>
<dbReference type="GO" id="GO:0031593">
    <property type="term" value="F:polyubiquitin modification-dependent protein binding"/>
    <property type="evidence" value="ECO:0007669"/>
    <property type="project" value="TreeGrafter"/>
</dbReference>
<dbReference type="CDD" id="cd14281">
    <property type="entry name" value="UBA2_Rad23_like"/>
    <property type="match status" value="1"/>
</dbReference>
<dbReference type="InterPro" id="IPR000626">
    <property type="entry name" value="Ubiquitin-like_dom"/>
</dbReference>
<dbReference type="CDD" id="cd01805">
    <property type="entry name" value="Ubl_Rad23"/>
    <property type="match status" value="1"/>
</dbReference>
<dbReference type="GO" id="GO:0070628">
    <property type="term" value="F:proteasome binding"/>
    <property type="evidence" value="ECO:0007669"/>
    <property type="project" value="TreeGrafter"/>
</dbReference>
<name>A8PYP1_MALGO</name>
<feature type="region of interest" description="Disordered" evidence="2">
    <location>
        <begin position="77"/>
        <end position="162"/>
    </location>
</feature>
<dbReference type="PANTHER" id="PTHR10621:SF0">
    <property type="entry name" value="UV EXCISION REPAIR PROTEIN RAD23"/>
    <property type="match status" value="1"/>
</dbReference>
<dbReference type="SMART" id="SM00213">
    <property type="entry name" value="UBQ"/>
    <property type="match status" value="1"/>
</dbReference>
<dbReference type="PANTHER" id="PTHR10621">
    <property type="entry name" value="UV EXCISION REPAIR PROTEIN RAD23"/>
    <property type="match status" value="1"/>
</dbReference>
<dbReference type="GO" id="GO:0043161">
    <property type="term" value="P:proteasome-mediated ubiquitin-dependent protein catabolic process"/>
    <property type="evidence" value="ECO:0007669"/>
    <property type="project" value="InterPro"/>
</dbReference>
<dbReference type="InterPro" id="IPR019956">
    <property type="entry name" value="Ubiquitin_dom"/>
</dbReference>
<dbReference type="FunFam" id="1.10.8.10:FF:000003">
    <property type="entry name" value="UV excision repair protein RAD23 homolog"/>
    <property type="match status" value="1"/>
</dbReference>
<feature type="compositionally biased region" description="Polar residues" evidence="2">
    <location>
        <begin position="138"/>
        <end position="162"/>
    </location>
</feature>
<evidence type="ECO:0000256" key="2">
    <source>
        <dbReference type="SAM" id="MobiDB-lite"/>
    </source>
</evidence>
<keyword evidence="6" id="KW-1185">Reference proteome</keyword>
<dbReference type="Gene3D" id="3.10.20.90">
    <property type="entry name" value="Phosphatidylinositol 3-kinase Catalytic Subunit, Chain A, domain 1"/>
    <property type="match status" value="1"/>
</dbReference>
<dbReference type="NCBIfam" id="TIGR00601">
    <property type="entry name" value="rad23"/>
    <property type="match status" value="1"/>
</dbReference>
<dbReference type="GO" id="GO:0006289">
    <property type="term" value="P:nucleotide-excision repair"/>
    <property type="evidence" value="ECO:0007669"/>
    <property type="project" value="InterPro"/>
</dbReference>
<comment type="caution">
    <text evidence="5">The sequence shown here is derived from an EMBL/GenBank/DDBJ whole genome shotgun (WGS) entry which is preliminary data.</text>
</comment>
<proteinExistence type="inferred from homology"/>
<dbReference type="InterPro" id="IPR036353">
    <property type="entry name" value="XPC-bd_sf"/>
</dbReference>
<dbReference type="CDD" id="cd14280">
    <property type="entry name" value="UBA1_Rad23_like"/>
    <property type="match status" value="1"/>
</dbReference>
<dbReference type="GO" id="GO:0003684">
    <property type="term" value="F:damaged DNA binding"/>
    <property type="evidence" value="ECO:0007669"/>
    <property type="project" value="InterPro"/>
</dbReference>
<feature type="domain" description="UBA" evidence="3">
    <location>
        <begin position="359"/>
        <end position="401"/>
    </location>
</feature>
<dbReference type="SUPFAM" id="SSF46934">
    <property type="entry name" value="UBA-like"/>
    <property type="match status" value="2"/>
</dbReference>
<feature type="region of interest" description="Disordered" evidence="2">
    <location>
        <begin position="212"/>
        <end position="255"/>
    </location>
</feature>
<feature type="domain" description="UBA" evidence="3">
    <location>
        <begin position="168"/>
        <end position="208"/>
    </location>
</feature>
<dbReference type="FunCoup" id="A8PYP1">
    <property type="interactions" value="498"/>
</dbReference>